<dbReference type="InterPro" id="IPR005835">
    <property type="entry name" value="NTP_transferase_dom"/>
</dbReference>
<comment type="caution">
    <text evidence="4">The sequence shown here is derived from an EMBL/GenBank/DDBJ whole genome shotgun (WGS) entry which is preliminary data.</text>
</comment>
<keyword evidence="5" id="KW-1185">Reference proteome</keyword>
<keyword evidence="2" id="KW-0548">Nucleotidyltransferase</keyword>
<dbReference type="Gene3D" id="3.90.550.10">
    <property type="entry name" value="Spore Coat Polysaccharide Biosynthesis Protein SpsA, Chain A"/>
    <property type="match status" value="1"/>
</dbReference>
<dbReference type="EMBL" id="LAQJ01000166">
    <property type="protein sequence ID" value="KKO19707.1"/>
    <property type="molecule type" value="Genomic_DNA"/>
</dbReference>
<evidence type="ECO:0000256" key="1">
    <source>
        <dbReference type="ARBA" id="ARBA00022679"/>
    </source>
</evidence>
<feature type="domain" description="Nucleotidyl transferase" evidence="3">
    <location>
        <begin position="4"/>
        <end position="63"/>
    </location>
</feature>
<dbReference type="InterPro" id="IPR029044">
    <property type="entry name" value="Nucleotide-diphossugar_trans"/>
</dbReference>
<sequence>MIQAIILAAGKSTRTWPLTLTKPKPLLKVMNKEILKHNLDALQGLVNEVIVIVGFKKEMIINEIGLNTGS</sequence>
<organism evidence="4 5">
    <name type="scientific">Candidatus Brocadia fulgida</name>
    <dbReference type="NCBI Taxonomy" id="380242"/>
    <lineage>
        <taxon>Bacteria</taxon>
        <taxon>Pseudomonadati</taxon>
        <taxon>Planctomycetota</taxon>
        <taxon>Candidatus Brocadiia</taxon>
        <taxon>Candidatus Brocadiales</taxon>
        <taxon>Candidatus Brocadiaceae</taxon>
        <taxon>Candidatus Brocadia</taxon>
    </lineage>
</organism>
<dbReference type="PANTHER" id="PTHR43584:SF8">
    <property type="entry name" value="N-ACETYLMURAMATE ALPHA-1-PHOSPHATE URIDYLYLTRANSFERASE"/>
    <property type="match status" value="1"/>
</dbReference>
<protein>
    <submittedName>
        <fullName evidence="4">Glucose-1-phosphate thymidylyltransferase</fullName>
    </submittedName>
</protein>
<name>A0A0M2UV68_9BACT</name>
<dbReference type="Pfam" id="PF00483">
    <property type="entry name" value="NTP_transferase"/>
    <property type="match status" value="1"/>
</dbReference>
<evidence type="ECO:0000313" key="5">
    <source>
        <dbReference type="Proteomes" id="UP000034954"/>
    </source>
</evidence>
<dbReference type="InterPro" id="IPR050065">
    <property type="entry name" value="GlmU-like"/>
</dbReference>
<evidence type="ECO:0000259" key="3">
    <source>
        <dbReference type="Pfam" id="PF00483"/>
    </source>
</evidence>
<accession>A0A0M2UV68</accession>
<gene>
    <name evidence="4" type="ORF">BROFUL_01579</name>
</gene>
<reference evidence="4 5" key="1">
    <citation type="journal article" date="2013" name="BMC Microbiol.">
        <title>Identification of the type II cytochrome c maturation pathway in anammox bacteria by comparative genomics.</title>
        <authorList>
            <person name="Ferousi C."/>
            <person name="Speth D.R."/>
            <person name="Reimann J."/>
            <person name="Op den Camp H.J."/>
            <person name="Allen J.W."/>
            <person name="Keltjens J.T."/>
            <person name="Jetten M.S."/>
        </authorList>
    </citation>
    <scope>NUCLEOTIDE SEQUENCE [LARGE SCALE GENOMIC DNA]</scope>
    <source>
        <strain evidence="4">RU1</strain>
    </source>
</reference>
<dbReference type="Proteomes" id="UP000034954">
    <property type="component" value="Unassembled WGS sequence"/>
</dbReference>
<dbReference type="GO" id="GO:0016779">
    <property type="term" value="F:nucleotidyltransferase activity"/>
    <property type="evidence" value="ECO:0007669"/>
    <property type="project" value="UniProtKB-KW"/>
</dbReference>
<proteinExistence type="predicted"/>
<evidence type="ECO:0000256" key="2">
    <source>
        <dbReference type="ARBA" id="ARBA00022695"/>
    </source>
</evidence>
<keyword evidence="1" id="KW-0808">Transferase</keyword>
<dbReference type="SUPFAM" id="SSF53448">
    <property type="entry name" value="Nucleotide-diphospho-sugar transferases"/>
    <property type="match status" value="1"/>
</dbReference>
<dbReference type="AlphaFoldDB" id="A0A0M2UV68"/>
<dbReference type="PANTHER" id="PTHR43584">
    <property type="entry name" value="NUCLEOTIDYL TRANSFERASE"/>
    <property type="match status" value="1"/>
</dbReference>
<evidence type="ECO:0000313" key="4">
    <source>
        <dbReference type="EMBL" id="KKO19707.1"/>
    </source>
</evidence>